<organism evidence="1 2">
    <name type="scientific">Crotalaria pallida</name>
    <name type="common">Smooth rattlebox</name>
    <name type="synonym">Crotalaria striata</name>
    <dbReference type="NCBI Taxonomy" id="3830"/>
    <lineage>
        <taxon>Eukaryota</taxon>
        <taxon>Viridiplantae</taxon>
        <taxon>Streptophyta</taxon>
        <taxon>Embryophyta</taxon>
        <taxon>Tracheophyta</taxon>
        <taxon>Spermatophyta</taxon>
        <taxon>Magnoliopsida</taxon>
        <taxon>eudicotyledons</taxon>
        <taxon>Gunneridae</taxon>
        <taxon>Pentapetalae</taxon>
        <taxon>rosids</taxon>
        <taxon>fabids</taxon>
        <taxon>Fabales</taxon>
        <taxon>Fabaceae</taxon>
        <taxon>Papilionoideae</taxon>
        <taxon>50 kb inversion clade</taxon>
        <taxon>genistoids sensu lato</taxon>
        <taxon>core genistoids</taxon>
        <taxon>Crotalarieae</taxon>
        <taxon>Crotalaria</taxon>
    </lineage>
</organism>
<comment type="caution">
    <text evidence="1">The sequence shown here is derived from an EMBL/GenBank/DDBJ whole genome shotgun (WGS) entry which is preliminary data.</text>
</comment>
<evidence type="ECO:0000313" key="2">
    <source>
        <dbReference type="Proteomes" id="UP001372338"/>
    </source>
</evidence>
<keyword evidence="2" id="KW-1185">Reference proteome</keyword>
<dbReference type="EMBL" id="JAYWIO010000003">
    <property type="protein sequence ID" value="KAK7274929.1"/>
    <property type="molecule type" value="Genomic_DNA"/>
</dbReference>
<protein>
    <submittedName>
        <fullName evidence="1">Uncharacterized protein</fullName>
    </submittedName>
</protein>
<proteinExistence type="predicted"/>
<accession>A0AAN9IE37</accession>
<name>A0AAN9IE37_CROPI</name>
<evidence type="ECO:0000313" key="1">
    <source>
        <dbReference type="EMBL" id="KAK7274929.1"/>
    </source>
</evidence>
<sequence length="121" mass="13926">MIRGIRVHACKGSINHKEGNFLRKINYGIATIMEADTALVERDMQDSAIDIKNTIGKGLWIVLGDFNAIRDLPERKRHGLWTSKQHLKDVFSRQFLSSVVKDGMIIEASFWDNDELLWDVR</sequence>
<dbReference type="AlphaFoldDB" id="A0AAN9IE37"/>
<dbReference type="Proteomes" id="UP001372338">
    <property type="component" value="Unassembled WGS sequence"/>
</dbReference>
<reference evidence="1 2" key="1">
    <citation type="submission" date="2024-01" db="EMBL/GenBank/DDBJ databases">
        <title>The genomes of 5 underutilized Papilionoideae crops provide insights into root nodulation and disease resistanc.</title>
        <authorList>
            <person name="Yuan L."/>
        </authorList>
    </citation>
    <scope>NUCLEOTIDE SEQUENCE [LARGE SCALE GENOMIC DNA]</scope>
    <source>
        <strain evidence="1">ZHUSHIDOU_FW_LH</strain>
        <tissue evidence="1">Leaf</tissue>
    </source>
</reference>
<gene>
    <name evidence="1" type="ORF">RIF29_16031</name>
</gene>